<keyword evidence="6" id="KW-1185">Reference proteome</keyword>
<keyword evidence="3" id="KW-1280">Immunoglobulin</keyword>
<evidence type="ECO:0000256" key="3">
    <source>
        <dbReference type="ARBA" id="ARBA00043265"/>
    </source>
</evidence>
<evidence type="ECO:0000313" key="6">
    <source>
        <dbReference type="Proteomes" id="UP000736164"/>
    </source>
</evidence>
<organism evidence="5 6">
    <name type="scientific">Atractosteus spatula</name>
    <name type="common">Alligator gar</name>
    <name type="synonym">Lepisosteus spatula</name>
    <dbReference type="NCBI Taxonomy" id="7917"/>
    <lineage>
        <taxon>Eukaryota</taxon>
        <taxon>Metazoa</taxon>
        <taxon>Chordata</taxon>
        <taxon>Craniata</taxon>
        <taxon>Vertebrata</taxon>
        <taxon>Euteleostomi</taxon>
        <taxon>Actinopterygii</taxon>
        <taxon>Neopterygii</taxon>
        <taxon>Holostei</taxon>
        <taxon>Semionotiformes</taxon>
        <taxon>Lepisosteidae</taxon>
        <taxon>Atractosteus</taxon>
    </lineage>
</organism>
<evidence type="ECO:0000313" key="5">
    <source>
        <dbReference type="EMBL" id="MBN3322257.1"/>
    </source>
</evidence>
<proteinExistence type="predicted"/>
<evidence type="ECO:0000256" key="2">
    <source>
        <dbReference type="ARBA" id="ARBA00023130"/>
    </source>
</evidence>
<dbReference type="GO" id="GO:0005576">
    <property type="term" value="C:extracellular region"/>
    <property type="evidence" value="ECO:0007669"/>
    <property type="project" value="UniProtKB-ARBA"/>
</dbReference>
<feature type="non-terminal residue" evidence="5">
    <location>
        <position position="1"/>
    </location>
</feature>
<sequence>LHCVQLTHSASEIRKPGQSLRLSCQVSGYSLTDSSYATAWIRQPPGKGLEWLGYYHTSGISYAPSVQGWFTISTDSSSTVYLLVTSLKAEDGGVYYCA</sequence>
<dbReference type="InterPro" id="IPR013106">
    <property type="entry name" value="Ig_V-set"/>
</dbReference>
<feature type="domain" description="Ig-like" evidence="4">
    <location>
        <begin position="17"/>
        <end position="98"/>
    </location>
</feature>
<dbReference type="InterPro" id="IPR050199">
    <property type="entry name" value="IgHV"/>
</dbReference>
<dbReference type="SMART" id="SM00406">
    <property type="entry name" value="IGv"/>
    <property type="match status" value="1"/>
</dbReference>
<dbReference type="PANTHER" id="PTHR23266">
    <property type="entry name" value="IMMUNOGLOBULIN HEAVY CHAIN"/>
    <property type="match status" value="1"/>
</dbReference>
<dbReference type="Proteomes" id="UP000736164">
    <property type="component" value="Unassembled WGS sequence"/>
</dbReference>
<gene>
    <name evidence="5" type="primary">Hv03_0</name>
    <name evidence="5" type="ORF">GTO95_0010432</name>
</gene>
<dbReference type="PROSITE" id="PS50835">
    <property type="entry name" value="IG_LIKE"/>
    <property type="match status" value="1"/>
</dbReference>
<comment type="caution">
    <text evidence="5">The sequence shown here is derived from an EMBL/GenBank/DDBJ whole genome shotgun (WGS) entry which is preliminary data.</text>
</comment>
<dbReference type="InterPro" id="IPR013783">
    <property type="entry name" value="Ig-like_fold"/>
</dbReference>
<feature type="non-terminal residue" evidence="5">
    <location>
        <position position="98"/>
    </location>
</feature>
<protein>
    <submittedName>
        <fullName evidence="5">HV03 protein</fullName>
    </submittedName>
</protein>
<keyword evidence="1" id="KW-0391">Immunity</keyword>
<evidence type="ECO:0000256" key="1">
    <source>
        <dbReference type="ARBA" id="ARBA00022859"/>
    </source>
</evidence>
<accession>A0A8J7NYP6</accession>
<dbReference type="Gene3D" id="2.60.40.10">
    <property type="entry name" value="Immunoglobulins"/>
    <property type="match status" value="1"/>
</dbReference>
<dbReference type="GO" id="GO:0002250">
    <property type="term" value="P:adaptive immune response"/>
    <property type="evidence" value="ECO:0007669"/>
    <property type="project" value="UniProtKB-KW"/>
</dbReference>
<evidence type="ECO:0000259" key="4">
    <source>
        <dbReference type="PROSITE" id="PS50835"/>
    </source>
</evidence>
<dbReference type="AlphaFoldDB" id="A0A8J7NYP6"/>
<dbReference type="Pfam" id="PF07686">
    <property type="entry name" value="V-set"/>
    <property type="match status" value="1"/>
</dbReference>
<dbReference type="EMBL" id="JAAWVO010059437">
    <property type="protein sequence ID" value="MBN3322257.1"/>
    <property type="molecule type" value="Genomic_DNA"/>
</dbReference>
<dbReference type="SUPFAM" id="SSF48726">
    <property type="entry name" value="Immunoglobulin"/>
    <property type="match status" value="1"/>
</dbReference>
<dbReference type="InterPro" id="IPR036179">
    <property type="entry name" value="Ig-like_dom_sf"/>
</dbReference>
<reference evidence="5" key="1">
    <citation type="journal article" date="2021" name="Cell">
        <title>Tracing the genetic footprints of vertebrate landing in non-teleost ray-finned fishes.</title>
        <authorList>
            <person name="Bi X."/>
            <person name="Wang K."/>
            <person name="Yang L."/>
            <person name="Pan H."/>
            <person name="Jiang H."/>
            <person name="Wei Q."/>
            <person name="Fang M."/>
            <person name="Yu H."/>
            <person name="Zhu C."/>
            <person name="Cai Y."/>
            <person name="He Y."/>
            <person name="Gan X."/>
            <person name="Zeng H."/>
            <person name="Yu D."/>
            <person name="Zhu Y."/>
            <person name="Jiang H."/>
            <person name="Qiu Q."/>
            <person name="Yang H."/>
            <person name="Zhang Y.E."/>
            <person name="Wang W."/>
            <person name="Zhu M."/>
            <person name="He S."/>
            <person name="Zhang G."/>
        </authorList>
    </citation>
    <scope>NUCLEOTIDE SEQUENCE</scope>
    <source>
        <strain evidence="5">Allg_001</strain>
    </source>
</reference>
<dbReference type="InterPro" id="IPR007110">
    <property type="entry name" value="Ig-like_dom"/>
</dbReference>
<dbReference type="GO" id="GO:0019814">
    <property type="term" value="C:immunoglobulin complex"/>
    <property type="evidence" value="ECO:0007669"/>
    <property type="project" value="UniProtKB-KW"/>
</dbReference>
<keyword evidence="2" id="KW-1064">Adaptive immunity</keyword>
<name>A0A8J7NYP6_ATRSP</name>